<name>A0A8S0ZJ33_ARCPL</name>
<reference evidence="4 5" key="1">
    <citation type="submission" date="2020-04" db="EMBL/GenBank/DDBJ databases">
        <authorList>
            <person name="Wallbank WR R."/>
            <person name="Pardo Diaz C."/>
            <person name="Kozak K."/>
            <person name="Martin S."/>
            <person name="Jiggins C."/>
            <person name="Moest M."/>
            <person name="Warren A I."/>
            <person name="Byers J.R.P. K."/>
            <person name="Montejo-Kovacevich G."/>
            <person name="Yen C E."/>
        </authorList>
    </citation>
    <scope>NUCLEOTIDE SEQUENCE [LARGE SCALE GENOMIC DNA]</scope>
</reference>
<proteinExistence type="predicted"/>
<comment type="caution">
    <text evidence="2">The sequence shown here is derived from an EMBL/GenBank/DDBJ whole genome shotgun (WGS) entry which is preliminary data.</text>
</comment>
<dbReference type="AlphaFoldDB" id="A0A8S0ZJ33"/>
<organism evidence="2 4">
    <name type="scientific">Arctia plantaginis</name>
    <name type="common">Wood tiger moth</name>
    <name type="synonym">Phalaena plantaginis</name>
    <dbReference type="NCBI Taxonomy" id="874455"/>
    <lineage>
        <taxon>Eukaryota</taxon>
        <taxon>Metazoa</taxon>
        <taxon>Ecdysozoa</taxon>
        <taxon>Arthropoda</taxon>
        <taxon>Hexapoda</taxon>
        <taxon>Insecta</taxon>
        <taxon>Pterygota</taxon>
        <taxon>Neoptera</taxon>
        <taxon>Endopterygota</taxon>
        <taxon>Lepidoptera</taxon>
        <taxon>Glossata</taxon>
        <taxon>Ditrysia</taxon>
        <taxon>Noctuoidea</taxon>
        <taxon>Erebidae</taxon>
        <taxon>Arctiinae</taxon>
        <taxon>Arctia</taxon>
    </lineage>
</organism>
<sequence>MAGIHVQGHLDVGQGLVQLFNGLVEQFEINPKNDKRVLDDSLEVKLGDDQIKDDGNLHIVDSPHAGDQKRIGDEVPLLEQLRNQREESVHLYGHHRLSYTNGYHIKDAVPVDRDDDVLKFAQNIMQELGPDYSVDEVHSRASGSLYNMFKNIGMNILKTVDAENSDKALVNDHYKPSRPHKVHYLAEDFIKILIKFDHKPLERAWEFRPDIKAFKFEDLMGDPADKFRFLKHLKIAGDMYKSIIDLCEAQQFTLYNRTIPNHLIVTDLITMADSYKVDILSNTGIPVDIYENWNLIDGSLTVDDVLGRAEDRETFVKSVKMFGGEVFQNAFDNISTHLYGIPVPDHLYTEWVIATAKNLNVTIVSNKGKQFNMNWHYRPDDFIGYPADSFGGLDFVDASLLEGYKITGHAEFIAKGNKIMHFINEKVKDINWNADNIRKLWNAITSGEVEINNEPASSEDSNELTKPRRHTNGLKRGPPSKVDPLSRNYPANYPELSAFTMNDLTGKVEDKKRFLEFIKDVAPVYRLLISSLNAEYLQKHKKQYPITMVAHDFVQLADHFNVKIHSNGGKTYNIDWNSMQTIREY</sequence>
<evidence type="ECO:0000313" key="2">
    <source>
        <dbReference type="EMBL" id="CAB3233858.1"/>
    </source>
</evidence>
<evidence type="ECO:0000313" key="4">
    <source>
        <dbReference type="Proteomes" id="UP000494106"/>
    </source>
</evidence>
<gene>
    <name evidence="2" type="ORF">APLA_LOCUS5449</name>
    <name evidence="3" type="ORF">APLA_LOCUS8039</name>
</gene>
<keyword evidence="4" id="KW-1185">Reference proteome</keyword>
<dbReference type="Proteomes" id="UP000494106">
    <property type="component" value="Unassembled WGS sequence"/>
</dbReference>
<accession>A0A8S0ZJ33</accession>
<evidence type="ECO:0000313" key="3">
    <source>
        <dbReference type="EMBL" id="CAB3238109.1"/>
    </source>
</evidence>
<protein>
    <submittedName>
        <fullName evidence="2">Uncharacterized protein</fullName>
    </submittedName>
</protein>
<evidence type="ECO:0000313" key="5">
    <source>
        <dbReference type="Proteomes" id="UP000494256"/>
    </source>
</evidence>
<dbReference type="Proteomes" id="UP000494256">
    <property type="component" value="Unassembled WGS sequence"/>
</dbReference>
<feature type="region of interest" description="Disordered" evidence="1">
    <location>
        <begin position="452"/>
        <end position="487"/>
    </location>
</feature>
<dbReference type="OrthoDB" id="7380669at2759"/>
<evidence type="ECO:0000256" key="1">
    <source>
        <dbReference type="SAM" id="MobiDB-lite"/>
    </source>
</evidence>
<dbReference type="EMBL" id="CADEBD010000306">
    <property type="protein sequence ID" value="CAB3238109.1"/>
    <property type="molecule type" value="Genomic_DNA"/>
</dbReference>
<dbReference type="EMBL" id="CADEBC010000479">
    <property type="protein sequence ID" value="CAB3233858.1"/>
    <property type="molecule type" value="Genomic_DNA"/>
</dbReference>